<name>A0A8H6K220_9PEZI</name>
<dbReference type="AlphaFoldDB" id="A0A8H6K220"/>
<dbReference type="EMBL" id="WIGM01000495">
    <property type="protein sequence ID" value="KAF6823632.1"/>
    <property type="molecule type" value="Genomic_DNA"/>
</dbReference>
<evidence type="ECO:0000313" key="1">
    <source>
        <dbReference type="EMBL" id="KAF6823632.1"/>
    </source>
</evidence>
<reference evidence="1" key="1">
    <citation type="journal article" date="2020" name="Phytopathology">
        <title>Genome Sequence Resources of Colletotrichum truncatum, C. plurivorum, C. musicola, and C. sojae: Four Species Pathogenic to Soybean (Glycine max).</title>
        <authorList>
            <person name="Rogerio F."/>
            <person name="Boufleur T.R."/>
            <person name="Ciampi-Guillardi M."/>
            <person name="Sukno S.A."/>
            <person name="Thon M.R."/>
            <person name="Massola Junior N.S."/>
            <person name="Baroncelli R."/>
        </authorList>
    </citation>
    <scope>NUCLEOTIDE SEQUENCE</scope>
    <source>
        <strain evidence="1">LFN0074</strain>
    </source>
</reference>
<organism evidence="1 2">
    <name type="scientific">Colletotrichum musicola</name>
    <dbReference type="NCBI Taxonomy" id="2175873"/>
    <lineage>
        <taxon>Eukaryota</taxon>
        <taxon>Fungi</taxon>
        <taxon>Dikarya</taxon>
        <taxon>Ascomycota</taxon>
        <taxon>Pezizomycotina</taxon>
        <taxon>Sordariomycetes</taxon>
        <taxon>Hypocreomycetidae</taxon>
        <taxon>Glomerellales</taxon>
        <taxon>Glomerellaceae</taxon>
        <taxon>Colletotrichum</taxon>
        <taxon>Colletotrichum orchidearum species complex</taxon>
    </lineage>
</organism>
<keyword evidence="2" id="KW-1185">Reference proteome</keyword>
<gene>
    <name evidence="1" type="ORF">CMUS01_10603</name>
</gene>
<sequence>MVKSRPEDVFGRRTKSRASGSTRHRIHITKWNFLEYEWQSKQAICLYLKKNGYTEMLEPTTRPEIAAGGDEMTSVETRAPAVAHCLTTTPSPTTRLARRFATSWRFWLSKILFDAMGMSDGRKGGPPLSALTL</sequence>
<comment type="caution">
    <text evidence="1">The sequence shown here is derived from an EMBL/GenBank/DDBJ whole genome shotgun (WGS) entry which is preliminary data.</text>
</comment>
<protein>
    <submittedName>
        <fullName evidence="1">Uncharacterized protein</fullName>
    </submittedName>
</protein>
<accession>A0A8H6K220</accession>
<evidence type="ECO:0000313" key="2">
    <source>
        <dbReference type="Proteomes" id="UP000639643"/>
    </source>
</evidence>
<proteinExistence type="predicted"/>
<dbReference type="Proteomes" id="UP000639643">
    <property type="component" value="Unassembled WGS sequence"/>
</dbReference>